<feature type="domain" description="NmrA-like" evidence="4">
    <location>
        <begin position="87"/>
        <end position="181"/>
    </location>
</feature>
<evidence type="ECO:0000256" key="3">
    <source>
        <dbReference type="ARBA" id="ARBA00040296"/>
    </source>
</evidence>
<dbReference type="SUPFAM" id="SSF51735">
    <property type="entry name" value="NAD(P)-binding Rossmann-fold domains"/>
    <property type="match status" value="1"/>
</dbReference>
<keyword evidence="2" id="KW-0521">NADP</keyword>
<dbReference type="Gene3D" id="3.40.50.720">
    <property type="entry name" value="NAD(P)-binding Rossmann-like Domain"/>
    <property type="match status" value="2"/>
</dbReference>
<accession>A0A815ZIG3</accession>
<evidence type="ECO:0000259" key="4">
    <source>
        <dbReference type="Pfam" id="PF05368"/>
    </source>
</evidence>
<evidence type="ECO:0000256" key="2">
    <source>
        <dbReference type="ARBA" id="ARBA00022857"/>
    </source>
</evidence>
<keyword evidence="7" id="KW-1185">Reference proteome</keyword>
<comment type="caution">
    <text evidence="6">The sequence shown here is derived from an EMBL/GenBank/DDBJ whole genome shotgun (WGS) entry which is preliminary data.</text>
</comment>
<dbReference type="InterPro" id="IPR036291">
    <property type="entry name" value="NAD(P)-bd_dom_sf"/>
</dbReference>
<reference evidence="6" key="1">
    <citation type="submission" date="2021-02" db="EMBL/GenBank/DDBJ databases">
        <authorList>
            <person name="Nowell W R."/>
        </authorList>
    </citation>
    <scope>NUCLEOTIDE SEQUENCE</scope>
</reference>
<dbReference type="InterPro" id="IPR008030">
    <property type="entry name" value="NmrA-like"/>
</dbReference>
<evidence type="ECO:0000256" key="1">
    <source>
        <dbReference type="ARBA" id="ARBA00006328"/>
    </source>
</evidence>
<gene>
    <name evidence="6" type="ORF">JXQ802_LOCUS46384</name>
    <name evidence="5" type="ORF">PYM288_LOCUS30624</name>
</gene>
<sequence>MWVFFLCPHPHPHPHPAPLQKIRGLTRDATSEKAQAVKRLSDHVEMVSYNISNRDNVQQAFKDSWPIFALTDFWAQPDQPEVEIQQDDPDKYVGQDICICGEAIQFGDISKVFTKVTDVPAIAETLTEEEFRSGTLYLPKPVQNEIIAMFQWSEEYGYYGKDKDWTSGQRLTALNTFEQWLKKIGWKG</sequence>
<protein>
    <recommendedName>
        <fullName evidence="3">NmrA-like family domain-containing protein 1</fullName>
    </recommendedName>
</protein>
<dbReference type="Proteomes" id="UP000663870">
    <property type="component" value="Unassembled WGS sequence"/>
</dbReference>
<dbReference type="EMBL" id="CAJNOH010002895">
    <property type="protein sequence ID" value="CAF1315236.1"/>
    <property type="molecule type" value="Genomic_DNA"/>
</dbReference>
<dbReference type="Pfam" id="PF05368">
    <property type="entry name" value="NmrA"/>
    <property type="match status" value="1"/>
</dbReference>
<dbReference type="EMBL" id="CAJNOL010004170">
    <property type="protein sequence ID" value="CAF1582654.1"/>
    <property type="molecule type" value="Genomic_DNA"/>
</dbReference>
<proteinExistence type="inferred from homology"/>
<dbReference type="Proteomes" id="UP000663854">
    <property type="component" value="Unassembled WGS sequence"/>
</dbReference>
<evidence type="ECO:0000313" key="5">
    <source>
        <dbReference type="EMBL" id="CAF1315236.1"/>
    </source>
</evidence>
<name>A0A815ZIG3_9BILA</name>
<evidence type="ECO:0000313" key="6">
    <source>
        <dbReference type="EMBL" id="CAF1582654.1"/>
    </source>
</evidence>
<comment type="similarity">
    <text evidence="1">Belongs to the NmrA-type oxidoreductase family.</text>
</comment>
<dbReference type="InterPro" id="IPR051164">
    <property type="entry name" value="NmrA-like_oxidored"/>
</dbReference>
<dbReference type="PANTHER" id="PTHR42748">
    <property type="entry name" value="NITROGEN METABOLITE REPRESSION PROTEIN NMRA FAMILY MEMBER"/>
    <property type="match status" value="1"/>
</dbReference>
<evidence type="ECO:0000313" key="7">
    <source>
        <dbReference type="Proteomes" id="UP000663870"/>
    </source>
</evidence>
<dbReference type="AlphaFoldDB" id="A0A815ZIG3"/>
<organism evidence="6 7">
    <name type="scientific">Rotaria sordida</name>
    <dbReference type="NCBI Taxonomy" id="392033"/>
    <lineage>
        <taxon>Eukaryota</taxon>
        <taxon>Metazoa</taxon>
        <taxon>Spiralia</taxon>
        <taxon>Gnathifera</taxon>
        <taxon>Rotifera</taxon>
        <taxon>Eurotatoria</taxon>
        <taxon>Bdelloidea</taxon>
        <taxon>Philodinida</taxon>
        <taxon>Philodinidae</taxon>
        <taxon>Rotaria</taxon>
    </lineage>
</organism>
<dbReference type="PANTHER" id="PTHR42748:SF7">
    <property type="entry name" value="NMRA LIKE REDOX SENSOR 1-RELATED"/>
    <property type="match status" value="1"/>
</dbReference>